<name>A0ABY9D810_VITVI</name>
<feature type="region of interest" description="Disordered" evidence="2">
    <location>
        <begin position="351"/>
        <end position="389"/>
    </location>
</feature>
<feature type="compositionally biased region" description="Basic and acidic residues" evidence="2">
    <location>
        <begin position="1048"/>
        <end position="1063"/>
    </location>
</feature>
<evidence type="ECO:0000256" key="1">
    <source>
        <dbReference type="ARBA" id="ARBA00022821"/>
    </source>
</evidence>
<dbReference type="InterPro" id="IPR050905">
    <property type="entry name" value="Plant_NBS-LRR"/>
</dbReference>
<accession>A0ABY9D810</accession>
<dbReference type="SUPFAM" id="SSF52047">
    <property type="entry name" value="RNI-like"/>
    <property type="match status" value="3"/>
</dbReference>
<feature type="domain" description="Disease resistance protein At4g27190-like leucine-rich repeats" evidence="3">
    <location>
        <begin position="117"/>
        <end position="251"/>
    </location>
</feature>
<dbReference type="Pfam" id="PF23247">
    <property type="entry name" value="LRR_RPS2"/>
    <property type="match status" value="3"/>
</dbReference>
<organism evidence="4 5">
    <name type="scientific">Vitis vinifera</name>
    <name type="common">Grape</name>
    <dbReference type="NCBI Taxonomy" id="29760"/>
    <lineage>
        <taxon>Eukaryota</taxon>
        <taxon>Viridiplantae</taxon>
        <taxon>Streptophyta</taxon>
        <taxon>Embryophyta</taxon>
        <taxon>Tracheophyta</taxon>
        <taxon>Spermatophyta</taxon>
        <taxon>Magnoliopsida</taxon>
        <taxon>eudicotyledons</taxon>
        <taxon>Gunneridae</taxon>
        <taxon>Pentapetalae</taxon>
        <taxon>rosids</taxon>
        <taxon>Vitales</taxon>
        <taxon>Vitaceae</taxon>
        <taxon>Viteae</taxon>
        <taxon>Vitis</taxon>
    </lineage>
</organism>
<proteinExistence type="predicted"/>
<feature type="domain" description="Disease resistance protein At4g27190-like leucine-rich repeats" evidence="3">
    <location>
        <begin position="704"/>
        <end position="837"/>
    </location>
</feature>
<dbReference type="Proteomes" id="UP001227230">
    <property type="component" value="Chromosome 14"/>
</dbReference>
<keyword evidence="1" id="KW-0611">Plant defense</keyword>
<evidence type="ECO:0000313" key="5">
    <source>
        <dbReference type="Proteomes" id="UP001227230"/>
    </source>
</evidence>
<protein>
    <recommendedName>
        <fullName evidence="3">Disease resistance protein At4g27190-like leucine-rich repeats domain-containing protein</fullName>
    </recommendedName>
</protein>
<sequence>MVAKGLVQLKSLMIEDCQVEEIVANENGGEVMSSLFPELTSLTLEGLYKLKGFYRGTCIARWPHLKNLMMWECDQVETLFQEIDSDGYIDSPIQQSFFLLEKDAFHNLEDLFLKGSKMKIWQGQFSGESFCNLRYLEITMCHDILVVIPCSMLPKLHNLKELSVSKCNSVKEVFQMKELVNQEYQVETLPRLTKMVLEDLPLLTYLSGLVQIFENLHSLEVCGCENLIYVVTSSIAKTLVQLKELTIEKCKSVKEIVGHEGGEEPYDIVFSKLQRIRLVNLQCLKWFCSTRCIFEFPSLEQFEVIRCPQMKFFCERVSSTPRLKEVKIDDHVEEHLGCDFNTIIPNTALEKDYEERDFGDDDDEVNDDDDYDDDDEVKEEEDGAIPEGSFGKSRFLRVDDCKRLKSFNFLPMEQGRDRWVNRQMGSLDSTRDFSSTGSSATQELCTSDVPTPFFNEQVTLPSLESLLMYELDNVIAMWPNQLPLESCCKLKRLQILSCNKLLNVFPSNILKGLQSLENVNIYYCDSIEEIFDLGGVNCEEIIPLGKLSLKGLNSLKSVWNKDPQGLVSFQNLWSLCIVDCPCLKCLFPVTIAKGLVQFNVLGIRKCGVEEIVANENGDEIMSSLFPKLTSLILEELDKLKGFSRGKYIARWPHLKQLIMWKCNQVETLFQGIDSKGCIDSPIQQPFFWLEKDAFLNLEQLILKGSKMKIWQGQFLGESFCKLRLLKIRKCHDILVVIPSNVLPKLHNLEELHVSKCNSVKEVFELVDKEYQVEALPRLTKMFLEDLPLLTYLSGLGQIFKNLHSIEVHGCGNLIYLVTSSMAKTLVQLKVLTIEKCELVEEIVRHEGGEEPYDIVFSKLQRLRLVNLQSLKWFYSARCIFKFPSLEQFLVKRCPQMEFFCERVASTPRVKEVKIDDHVEEHLGCDFNTIIRNTTLEKFIIVEVMFEKDLEALGATSQLHLQDYVGWNYGDSDDDDDDVVNDDDDDDEVNENEDLMRLIEIGMRGRKRWEWDREIKRRKRMNTRMWMMTGRNVDDNDDEVNEQEYEMWMRERERERGGSRIGDKEGEEDEEDEQEDEDDDKPQPGRLI</sequence>
<feature type="compositionally biased region" description="Acidic residues" evidence="2">
    <location>
        <begin position="357"/>
        <end position="384"/>
    </location>
</feature>
<feature type="region of interest" description="Disordered" evidence="2">
    <location>
        <begin position="1048"/>
        <end position="1087"/>
    </location>
</feature>
<feature type="domain" description="Disease resistance protein At4g27190-like leucine-rich repeats" evidence="3">
    <location>
        <begin position="472"/>
        <end position="607"/>
    </location>
</feature>
<feature type="compositionally biased region" description="Acidic residues" evidence="2">
    <location>
        <begin position="1064"/>
        <end position="1079"/>
    </location>
</feature>
<evidence type="ECO:0000313" key="4">
    <source>
        <dbReference type="EMBL" id="WKA02940.1"/>
    </source>
</evidence>
<dbReference type="InterPro" id="IPR032675">
    <property type="entry name" value="LRR_dom_sf"/>
</dbReference>
<dbReference type="InterPro" id="IPR057135">
    <property type="entry name" value="At4g27190-like_LRR"/>
</dbReference>
<reference evidence="4 5" key="1">
    <citation type="journal article" date="2023" name="Hortic Res">
        <title>The complete reference genome for grapevine (Vitis vinifera L.) genetics and breeding.</title>
        <authorList>
            <person name="Shi X."/>
            <person name="Cao S."/>
            <person name="Wang X."/>
            <person name="Huang S."/>
            <person name="Wang Y."/>
            <person name="Liu Z."/>
            <person name="Liu W."/>
            <person name="Leng X."/>
            <person name="Peng Y."/>
            <person name="Wang N."/>
            <person name="Wang Y."/>
            <person name="Ma Z."/>
            <person name="Xu X."/>
            <person name="Zhang F."/>
            <person name="Xue H."/>
            <person name="Zhong H."/>
            <person name="Wang Y."/>
            <person name="Zhang K."/>
            <person name="Velt A."/>
            <person name="Avia K."/>
            <person name="Holtgrawe D."/>
            <person name="Grimplet J."/>
            <person name="Matus J.T."/>
            <person name="Ware D."/>
            <person name="Wu X."/>
            <person name="Wang H."/>
            <person name="Liu C."/>
            <person name="Fang Y."/>
            <person name="Rustenholz C."/>
            <person name="Cheng Z."/>
            <person name="Xiao H."/>
            <person name="Zhou Y."/>
        </authorList>
    </citation>
    <scope>NUCLEOTIDE SEQUENCE [LARGE SCALE GENOMIC DNA]</scope>
    <source>
        <strain evidence="5">cv. Pinot noir / PN40024</strain>
        <tissue evidence="4">Leaf</tissue>
    </source>
</reference>
<evidence type="ECO:0000256" key="2">
    <source>
        <dbReference type="SAM" id="MobiDB-lite"/>
    </source>
</evidence>
<keyword evidence="5" id="KW-1185">Reference proteome</keyword>
<dbReference type="PANTHER" id="PTHR33463:SF136">
    <property type="entry name" value="NB-ARC DOMAIN-CONTAINING PROTEIN"/>
    <property type="match status" value="1"/>
</dbReference>
<dbReference type="Gene3D" id="3.80.10.10">
    <property type="entry name" value="Ribonuclease Inhibitor"/>
    <property type="match status" value="5"/>
</dbReference>
<dbReference type="PANTHER" id="PTHR33463">
    <property type="entry name" value="NB-ARC DOMAIN-CONTAINING PROTEIN-RELATED"/>
    <property type="match status" value="1"/>
</dbReference>
<gene>
    <name evidence="4" type="ORF">VitviT2T_021086</name>
</gene>
<feature type="region of interest" description="Disordered" evidence="2">
    <location>
        <begin position="971"/>
        <end position="990"/>
    </location>
</feature>
<dbReference type="EMBL" id="CP126661">
    <property type="protein sequence ID" value="WKA02940.1"/>
    <property type="molecule type" value="Genomic_DNA"/>
</dbReference>
<evidence type="ECO:0000259" key="3">
    <source>
        <dbReference type="Pfam" id="PF23247"/>
    </source>
</evidence>